<dbReference type="OrthoDB" id="5874224at2759"/>
<protein>
    <submittedName>
        <fullName evidence="4">Reverse transcriptase</fullName>
    </submittedName>
</protein>
<accession>A0A0N4W2Z0</accession>
<evidence type="ECO:0000313" key="4">
    <source>
        <dbReference type="WBParaSite" id="HPLM_0000413201-mRNA-1"/>
    </source>
</evidence>
<proteinExistence type="predicted"/>
<keyword evidence="3" id="KW-1185">Reference proteome</keyword>
<dbReference type="Proteomes" id="UP000268014">
    <property type="component" value="Unassembled WGS sequence"/>
</dbReference>
<dbReference type="EMBL" id="UZAF01016176">
    <property type="protein sequence ID" value="VDO22470.1"/>
    <property type="molecule type" value="Genomic_DNA"/>
</dbReference>
<organism evidence="4">
    <name type="scientific">Haemonchus placei</name>
    <name type="common">Barber's pole worm</name>
    <dbReference type="NCBI Taxonomy" id="6290"/>
    <lineage>
        <taxon>Eukaryota</taxon>
        <taxon>Metazoa</taxon>
        <taxon>Ecdysozoa</taxon>
        <taxon>Nematoda</taxon>
        <taxon>Chromadorea</taxon>
        <taxon>Rhabditida</taxon>
        <taxon>Rhabditina</taxon>
        <taxon>Rhabditomorpha</taxon>
        <taxon>Strongyloidea</taxon>
        <taxon>Trichostrongylidae</taxon>
        <taxon>Haemonchus</taxon>
    </lineage>
</organism>
<dbReference type="WBParaSite" id="HPLM_0000413201-mRNA-1">
    <property type="protein sequence ID" value="HPLM_0000413201-mRNA-1"/>
    <property type="gene ID" value="HPLM_0000413201"/>
</dbReference>
<evidence type="ECO:0000313" key="2">
    <source>
        <dbReference type="EMBL" id="VDO22470.1"/>
    </source>
</evidence>
<evidence type="ECO:0000313" key="3">
    <source>
        <dbReference type="Proteomes" id="UP000268014"/>
    </source>
</evidence>
<feature type="compositionally biased region" description="Basic and acidic residues" evidence="1">
    <location>
        <begin position="23"/>
        <end position="33"/>
    </location>
</feature>
<evidence type="ECO:0000256" key="1">
    <source>
        <dbReference type="SAM" id="MobiDB-lite"/>
    </source>
</evidence>
<name>A0A0N4W2Z0_HAEPC</name>
<feature type="region of interest" description="Disordered" evidence="1">
    <location>
        <begin position="47"/>
        <end position="95"/>
    </location>
</feature>
<dbReference type="AlphaFoldDB" id="A0A0N4W2Z0"/>
<feature type="region of interest" description="Disordered" evidence="1">
    <location>
        <begin position="1"/>
        <end position="34"/>
    </location>
</feature>
<reference evidence="2 3" key="2">
    <citation type="submission" date="2018-11" db="EMBL/GenBank/DDBJ databases">
        <authorList>
            <consortium name="Pathogen Informatics"/>
        </authorList>
    </citation>
    <scope>NUCLEOTIDE SEQUENCE [LARGE SCALE GENOMIC DNA]</scope>
    <source>
        <strain evidence="2 3">MHpl1</strain>
    </source>
</reference>
<sequence length="137" mass="15121">PANVEDSTFILPGDDPISDESSQDEHSQIRALEEDQGIYYNEEVVVPPRSESDDDIPLPTGSSVGNGKPASMLTAADRPASVRSVRFSGTKPGHSEEEKVIRGYCKCYLIKSVILFQDVEPSDVPEEYEEALSELYR</sequence>
<reference evidence="4" key="1">
    <citation type="submission" date="2017-02" db="UniProtKB">
        <authorList>
            <consortium name="WormBaseParasite"/>
        </authorList>
    </citation>
    <scope>IDENTIFICATION</scope>
</reference>
<gene>
    <name evidence="2" type="ORF">HPLM_LOCUS4124</name>
</gene>